<dbReference type="InterPro" id="IPR001714">
    <property type="entry name" value="Pept_M24_MAP"/>
</dbReference>
<dbReference type="CDD" id="cd01086">
    <property type="entry name" value="MetAP1"/>
    <property type="match status" value="1"/>
</dbReference>
<dbReference type="InterPro" id="IPR002467">
    <property type="entry name" value="Pept_M24A_MAP1"/>
</dbReference>
<evidence type="ECO:0000256" key="2">
    <source>
        <dbReference type="ARBA" id="ARBA00022438"/>
    </source>
</evidence>
<dbReference type="KEGG" id="rch:RUM_14890"/>
<feature type="binding site" evidence="6">
    <location>
        <position position="106"/>
    </location>
    <ligand>
        <name>a divalent metal cation</name>
        <dbReference type="ChEBI" id="CHEBI:60240"/>
        <label>1</label>
    </ligand>
</feature>
<dbReference type="GO" id="GO:0070006">
    <property type="term" value="F:metalloaminopeptidase activity"/>
    <property type="evidence" value="ECO:0007669"/>
    <property type="project" value="UniProtKB-UniRule"/>
</dbReference>
<dbReference type="BioCyc" id="RCHA213810:RUM_RS07240-MONOMER"/>
<feature type="domain" description="Peptidase M24" evidence="8">
    <location>
        <begin position="11"/>
        <end position="239"/>
    </location>
</feature>
<dbReference type="STRING" id="213810.RUM_14890"/>
<dbReference type="GO" id="GO:0006508">
    <property type="term" value="P:proteolysis"/>
    <property type="evidence" value="ECO:0007669"/>
    <property type="project" value="UniProtKB-KW"/>
</dbReference>
<comment type="cofactor">
    <cofactor evidence="6">
        <name>Co(2+)</name>
        <dbReference type="ChEBI" id="CHEBI:48828"/>
    </cofactor>
    <cofactor evidence="6">
        <name>Zn(2+)</name>
        <dbReference type="ChEBI" id="CHEBI:29105"/>
    </cofactor>
    <cofactor evidence="6">
        <name>Mn(2+)</name>
        <dbReference type="ChEBI" id="CHEBI:29035"/>
    </cofactor>
    <cofactor evidence="6">
        <name>Fe(2+)</name>
        <dbReference type="ChEBI" id="CHEBI:29033"/>
    </cofactor>
    <text evidence="6">Binds 2 divalent metal cations per subunit. Has a high-affinity and a low affinity metal-binding site. The true nature of the physiological cofactor is under debate. The enzyme is active with cobalt, zinc, manganese or divalent iron ions. Most likely, methionine aminopeptidases function as mononuclear Fe(2+)-metalloproteases under physiological conditions, and the catalytically relevant metal-binding site has been assigned to the histidine-containing high-affinity site.</text>
</comment>
<feature type="binding site" evidence="6">
    <location>
        <position position="95"/>
    </location>
    <ligand>
        <name>a divalent metal cation</name>
        <dbReference type="ChEBI" id="CHEBI:60240"/>
        <label>1</label>
    </ligand>
</feature>
<evidence type="ECO:0000256" key="1">
    <source>
        <dbReference type="ARBA" id="ARBA00002521"/>
    </source>
</evidence>
<dbReference type="EMBL" id="FP929052">
    <property type="protein sequence ID" value="CBL17588.1"/>
    <property type="molecule type" value="Genomic_DNA"/>
</dbReference>
<sequence length="249" mass="26258">MISVKSNTDLEKLRAAGRIAGRALKLAGESVRAGMTTKELDKIVHDYIVSCGATPSFLGYGGFKGSACISINNEVIHGIPSSKRKIADGDIVSVDVGACYNGFHGDTCATFAVGHISDEAKKLLEVTEASLYAGIDAAVVGARMGDVSHTVEEYCVSRGYAVVKQYCGHGIGRELHESPEVPNYGKPGHGVRLVSGMTFCIEPMINVKGEGVRVLKDGWTVLTQSGSLSAHFEHAIAVTPNGPVILTQP</sequence>
<dbReference type="InterPro" id="IPR000994">
    <property type="entry name" value="Pept_M24"/>
</dbReference>
<feature type="binding site" evidence="6">
    <location>
        <position position="169"/>
    </location>
    <ligand>
        <name>a divalent metal cation</name>
        <dbReference type="ChEBI" id="CHEBI:60240"/>
        <label>2</label>
        <note>catalytic</note>
    </ligand>
</feature>
<keyword evidence="3 6" id="KW-0645">Protease</keyword>
<proteinExistence type="inferred from homology"/>
<dbReference type="GO" id="GO:0004239">
    <property type="term" value="F:initiator methionyl aminopeptidase activity"/>
    <property type="evidence" value="ECO:0007669"/>
    <property type="project" value="UniProtKB-UniRule"/>
</dbReference>
<feature type="binding site" evidence="6">
    <location>
        <position position="233"/>
    </location>
    <ligand>
        <name>a divalent metal cation</name>
        <dbReference type="ChEBI" id="CHEBI:60240"/>
        <label>1</label>
    </ligand>
</feature>
<dbReference type="InterPro" id="IPR036005">
    <property type="entry name" value="Creatinase/aminopeptidase-like"/>
</dbReference>
<dbReference type="Proteomes" id="UP000007054">
    <property type="component" value="Chromosome"/>
</dbReference>
<keyword evidence="2 6" id="KW-0031">Aminopeptidase</keyword>
<comment type="similarity">
    <text evidence="6">Belongs to the peptidase M24A family. Methionine aminopeptidase type 1 subfamily.</text>
</comment>
<dbReference type="RefSeq" id="WP_015558495.1">
    <property type="nucleotide sequence ID" value="NC_021039.1"/>
</dbReference>
<feature type="binding site" evidence="6">
    <location>
        <position position="202"/>
    </location>
    <ligand>
        <name>a divalent metal cation</name>
        <dbReference type="ChEBI" id="CHEBI:60240"/>
        <label>2</label>
        <note>catalytic</note>
    </ligand>
</feature>
<comment type="catalytic activity">
    <reaction evidence="6 7">
        <text>Release of N-terminal amino acids, preferentially methionine, from peptides and arylamides.</text>
        <dbReference type="EC" id="3.4.11.18"/>
    </reaction>
</comment>
<evidence type="ECO:0000256" key="3">
    <source>
        <dbReference type="ARBA" id="ARBA00022670"/>
    </source>
</evidence>
<dbReference type="AlphaFoldDB" id="D4LD93"/>
<dbReference type="GO" id="GO:0005829">
    <property type="term" value="C:cytosol"/>
    <property type="evidence" value="ECO:0007669"/>
    <property type="project" value="TreeGrafter"/>
</dbReference>
<keyword evidence="10" id="KW-1185">Reference proteome</keyword>
<accession>D4LD93</accession>
<dbReference type="SUPFAM" id="SSF55920">
    <property type="entry name" value="Creatinase/aminopeptidase"/>
    <property type="match status" value="1"/>
</dbReference>
<protein>
    <recommendedName>
        <fullName evidence="6 7">Methionine aminopeptidase</fullName>
        <shortName evidence="6">MAP</shortName>
        <shortName evidence="6">MetAP</shortName>
        <ecNumber evidence="6 7">3.4.11.18</ecNumber>
    </recommendedName>
    <alternativeName>
        <fullName evidence="6">Peptidase M</fullName>
    </alternativeName>
</protein>
<dbReference type="PANTHER" id="PTHR43330">
    <property type="entry name" value="METHIONINE AMINOPEPTIDASE"/>
    <property type="match status" value="1"/>
</dbReference>
<dbReference type="GO" id="GO:0046872">
    <property type="term" value="F:metal ion binding"/>
    <property type="evidence" value="ECO:0007669"/>
    <property type="project" value="UniProtKB-UniRule"/>
</dbReference>
<feature type="binding site" evidence="6">
    <location>
        <position position="233"/>
    </location>
    <ligand>
        <name>a divalent metal cation</name>
        <dbReference type="ChEBI" id="CHEBI:60240"/>
        <label>2</label>
        <note>catalytic</note>
    </ligand>
</feature>
<dbReference type="PATRIC" id="fig|213810.4.peg.1386"/>
<keyword evidence="5 6" id="KW-0378">Hydrolase</keyword>
<dbReference type="Pfam" id="PF00557">
    <property type="entry name" value="Peptidase_M24"/>
    <property type="match status" value="1"/>
</dbReference>
<evidence type="ECO:0000256" key="6">
    <source>
        <dbReference type="HAMAP-Rule" id="MF_01974"/>
    </source>
</evidence>
<dbReference type="GeneID" id="83156210"/>
<feature type="binding site" evidence="6">
    <location>
        <position position="176"/>
    </location>
    <ligand>
        <name>substrate</name>
    </ligand>
</feature>
<dbReference type="EC" id="3.4.11.18" evidence="6 7"/>
<dbReference type="HAMAP" id="MF_01974">
    <property type="entry name" value="MetAP_1"/>
    <property type="match status" value="1"/>
</dbReference>
<dbReference type="HOGENOM" id="CLU_015857_0_1_9"/>
<comment type="subunit">
    <text evidence="6">Monomer.</text>
</comment>
<dbReference type="PRINTS" id="PR00599">
    <property type="entry name" value="MAPEPTIDASE"/>
</dbReference>
<dbReference type="PANTHER" id="PTHR43330:SF27">
    <property type="entry name" value="METHIONINE AMINOPEPTIDASE"/>
    <property type="match status" value="1"/>
</dbReference>
<organism evidence="9 10">
    <name type="scientific">Ruminococcus champanellensis (strain DSM 18848 / JCM 17042 / KCTC 15320 / 18P13)</name>
    <dbReference type="NCBI Taxonomy" id="213810"/>
    <lineage>
        <taxon>Bacteria</taxon>
        <taxon>Bacillati</taxon>
        <taxon>Bacillota</taxon>
        <taxon>Clostridia</taxon>
        <taxon>Eubacteriales</taxon>
        <taxon>Oscillospiraceae</taxon>
        <taxon>Ruminococcus</taxon>
    </lineage>
</organism>
<gene>
    <name evidence="6" type="primary">map</name>
    <name evidence="9" type="ordered locus">RUM_14890</name>
</gene>
<feature type="binding site" evidence="6">
    <location>
        <position position="77"/>
    </location>
    <ligand>
        <name>substrate</name>
    </ligand>
</feature>
<name>D4LD93_RUMC1</name>
<dbReference type="Gene3D" id="3.90.230.10">
    <property type="entry name" value="Creatinase/methionine aminopeptidase superfamily"/>
    <property type="match status" value="1"/>
</dbReference>
<dbReference type="PROSITE" id="PS00680">
    <property type="entry name" value="MAP_1"/>
    <property type="match status" value="1"/>
</dbReference>
<evidence type="ECO:0000256" key="5">
    <source>
        <dbReference type="ARBA" id="ARBA00022801"/>
    </source>
</evidence>
<reference evidence="9 10" key="1">
    <citation type="submission" date="2010-03" db="EMBL/GenBank/DDBJ databases">
        <title>The genome sequence of Ruminococcus sp. 18P13.</title>
        <authorList>
            <consortium name="metaHIT consortium -- http://www.metahit.eu/"/>
            <person name="Pajon A."/>
            <person name="Turner K."/>
            <person name="Parkhill J."/>
            <person name="Bernalier A."/>
        </authorList>
    </citation>
    <scope>NUCLEOTIDE SEQUENCE [LARGE SCALE GENOMIC DNA]</scope>
    <source>
        <strain evidence="10">DSM 18848 / JCM 17042 / 18P13</strain>
    </source>
</reference>
<evidence type="ECO:0000256" key="4">
    <source>
        <dbReference type="ARBA" id="ARBA00022723"/>
    </source>
</evidence>
<dbReference type="NCBIfam" id="TIGR00500">
    <property type="entry name" value="met_pdase_I"/>
    <property type="match status" value="1"/>
</dbReference>
<evidence type="ECO:0000313" key="10">
    <source>
        <dbReference type="Proteomes" id="UP000007054"/>
    </source>
</evidence>
<keyword evidence="4 6" id="KW-0479">Metal-binding</keyword>
<evidence type="ECO:0000256" key="7">
    <source>
        <dbReference type="RuleBase" id="RU003653"/>
    </source>
</evidence>
<evidence type="ECO:0000259" key="8">
    <source>
        <dbReference type="Pfam" id="PF00557"/>
    </source>
</evidence>
<comment type="function">
    <text evidence="1 6">Removes the N-terminal methionine from nascent proteins. The N-terminal methionine is often cleaved when the second residue in the primary sequence is small and uncharged (Met-Ala-, Cys, Gly, Pro, Ser, Thr, or Val). Requires deformylation of the N(alpha)-formylated initiator methionine before it can be hydrolyzed.</text>
</comment>
<feature type="binding site" evidence="6">
    <location>
        <position position="106"/>
    </location>
    <ligand>
        <name>a divalent metal cation</name>
        <dbReference type="ChEBI" id="CHEBI:60240"/>
        <label>2</label>
        <note>catalytic</note>
    </ligand>
</feature>
<evidence type="ECO:0000313" key="9">
    <source>
        <dbReference type="EMBL" id="CBL17588.1"/>
    </source>
</evidence>